<name>A0A5K7ZVB4_9BACT</name>
<dbReference type="GO" id="GO:0003677">
    <property type="term" value="F:DNA binding"/>
    <property type="evidence" value="ECO:0007669"/>
    <property type="project" value="UniProtKB-UniRule"/>
</dbReference>
<dbReference type="InterPro" id="IPR050624">
    <property type="entry name" value="HTH-type_Tx_Regulator"/>
</dbReference>
<feature type="DNA-binding region" description="H-T-H motif" evidence="2">
    <location>
        <begin position="27"/>
        <end position="46"/>
    </location>
</feature>
<evidence type="ECO:0000256" key="2">
    <source>
        <dbReference type="PROSITE-ProRule" id="PRU00335"/>
    </source>
</evidence>
<dbReference type="Pfam" id="PF08359">
    <property type="entry name" value="TetR_C_4"/>
    <property type="match status" value="2"/>
</dbReference>
<accession>A0A5K7ZVB4</accession>
<dbReference type="SUPFAM" id="SSF46689">
    <property type="entry name" value="Homeodomain-like"/>
    <property type="match status" value="2"/>
</dbReference>
<gene>
    <name evidence="4" type="ORF">DSCO28_47430</name>
</gene>
<proteinExistence type="predicted"/>
<dbReference type="AlphaFoldDB" id="A0A5K7ZVB4"/>
<dbReference type="Pfam" id="PF00440">
    <property type="entry name" value="TetR_N"/>
    <property type="match status" value="2"/>
</dbReference>
<keyword evidence="1 2" id="KW-0238">DNA-binding</keyword>
<dbReference type="Gene3D" id="1.10.357.10">
    <property type="entry name" value="Tetracycline Repressor, domain 2"/>
    <property type="match status" value="2"/>
</dbReference>
<dbReference type="InterPro" id="IPR013570">
    <property type="entry name" value="Tscrpt_reg_YsiA_C"/>
</dbReference>
<reference evidence="4 5" key="1">
    <citation type="submission" date="2019-11" db="EMBL/GenBank/DDBJ databases">
        <title>Comparative genomics of hydrocarbon-degrading Desulfosarcina strains.</title>
        <authorList>
            <person name="Watanabe M."/>
            <person name="Kojima H."/>
            <person name="Fukui M."/>
        </authorList>
    </citation>
    <scope>NUCLEOTIDE SEQUENCE [LARGE SCALE GENOMIC DNA]</scope>
    <source>
        <strain evidence="4 5">28bB2T</strain>
    </source>
</reference>
<dbReference type="SUPFAM" id="SSF48498">
    <property type="entry name" value="Tetracyclin repressor-like, C-terminal domain"/>
    <property type="match status" value="2"/>
</dbReference>
<dbReference type="KEGG" id="dov:DSCO28_47430"/>
<evidence type="ECO:0000256" key="1">
    <source>
        <dbReference type="ARBA" id="ARBA00023125"/>
    </source>
</evidence>
<protein>
    <recommendedName>
        <fullName evidence="3">HTH tetR-type domain-containing protein</fullName>
    </recommendedName>
</protein>
<evidence type="ECO:0000313" key="4">
    <source>
        <dbReference type="EMBL" id="BBO84177.1"/>
    </source>
</evidence>
<feature type="domain" description="HTH tetR-type" evidence="3">
    <location>
        <begin position="4"/>
        <end position="64"/>
    </location>
</feature>
<dbReference type="EMBL" id="AP021876">
    <property type="protein sequence ID" value="BBO84177.1"/>
    <property type="molecule type" value="Genomic_DNA"/>
</dbReference>
<dbReference type="PRINTS" id="PR00455">
    <property type="entry name" value="HTHTETR"/>
</dbReference>
<evidence type="ECO:0000259" key="3">
    <source>
        <dbReference type="PROSITE" id="PS50977"/>
    </source>
</evidence>
<dbReference type="PROSITE" id="PS50977">
    <property type="entry name" value="HTH_TETR_2"/>
    <property type="match status" value="2"/>
</dbReference>
<dbReference type="Gene3D" id="1.10.10.60">
    <property type="entry name" value="Homeodomain-like"/>
    <property type="match status" value="2"/>
</dbReference>
<dbReference type="InterPro" id="IPR001647">
    <property type="entry name" value="HTH_TetR"/>
</dbReference>
<feature type="domain" description="HTH tetR-type" evidence="3">
    <location>
        <begin position="211"/>
        <end position="271"/>
    </location>
</feature>
<dbReference type="RefSeq" id="WP_155324178.1">
    <property type="nucleotide sequence ID" value="NZ_AP021876.1"/>
</dbReference>
<feature type="DNA-binding region" description="H-T-H motif" evidence="2">
    <location>
        <begin position="234"/>
        <end position="253"/>
    </location>
</feature>
<dbReference type="InterPro" id="IPR036271">
    <property type="entry name" value="Tet_transcr_reg_TetR-rel_C_sf"/>
</dbReference>
<organism evidence="4 5">
    <name type="scientific">Desulfosarcina ovata subsp. sediminis</name>
    <dbReference type="NCBI Taxonomy" id="885957"/>
    <lineage>
        <taxon>Bacteria</taxon>
        <taxon>Pseudomonadati</taxon>
        <taxon>Thermodesulfobacteriota</taxon>
        <taxon>Desulfobacteria</taxon>
        <taxon>Desulfobacterales</taxon>
        <taxon>Desulfosarcinaceae</taxon>
        <taxon>Desulfosarcina</taxon>
    </lineage>
</organism>
<dbReference type="PANTHER" id="PTHR43479">
    <property type="entry name" value="ACREF/ENVCD OPERON REPRESSOR-RELATED"/>
    <property type="match status" value="1"/>
</dbReference>
<dbReference type="Proteomes" id="UP000425960">
    <property type="component" value="Chromosome"/>
</dbReference>
<evidence type="ECO:0000313" key="5">
    <source>
        <dbReference type="Proteomes" id="UP000425960"/>
    </source>
</evidence>
<dbReference type="PANTHER" id="PTHR43479:SF11">
    <property type="entry name" value="ACREF_ENVCD OPERON REPRESSOR-RELATED"/>
    <property type="match status" value="1"/>
</dbReference>
<dbReference type="InterPro" id="IPR009057">
    <property type="entry name" value="Homeodomain-like_sf"/>
</dbReference>
<sequence length="400" mass="45918">MPTVNKKERLLRLALKIFAEKGFGKTTISEIANAAGIREAGIYQYFKSKEDLLFNIPVSITEFIVDDLTAHLDGLAGAANKVRQLILFYLDFMEKNPAYATIILFDLRGNRRFYDSPAYTSFRRFNQVVMRILNEGVKSGAFRQDVRPSLIKNMIFGTMDHIILSWLVFNRPQRLIQLAGELGDLILNAIQPDKPQAPVGAVRDGDAQWGINKRQAILKAAESHFARKGYAKTKIADIARSLNIGEATIYESFKSKQDILFNIPTLMSEPLIDYTAGYLQRNFQAEILLRRFVQHYLSYLQSNRNYLTILIFELKSNRQFYHSSSYQSFKRYNDELIKILQKGRADNLFSDQISIYLCRHLIFGSVDHMALTWLLFDSAPSLLDQVDELIKLLMQAVGRF</sequence>